<evidence type="ECO:0000256" key="7">
    <source>
        <dbReference type="ARBA" id="ARBA00022989"/>
    </source>
</evidence>
<dbReference type="NCBIfam" id="TIGR01131">
    <property type="entry name" value="ATP_synt_6_or_A"/>
    <property type="match status" value="1"/>
</dbReference>
<evidence type="ECO:0000313" key="14">
    <source>
        <dbReference type="Proteomes" id="UP000215086"/>
    </source>
</evidence>
<comment type="subcellular location">
    <subcellularLocation>
        <location evidence="11 12">Cell membrane</location>
        <topology evidence="11 12">Multi-pass membrane protein</topology>
    </subcellularLocation>
    <subcellularLocation>
        <location evidence="1">Membrane</location>
        <topology evidence="1">Multi-pass membrane protein</topology>
    </subcellularLocation>
</comment>
<evidence type="ECO:0000313" key="13">
    <source>
        <dbReference type="EMBL" id="ASV73744.1"/>
    </source>
</evidence>
<dbReference type="InterPro" id="IPR045083">
    <property type="entry name" value="ATP_synth_F0_asu_bact/mt"/>
</dbReference>
<dbReference type="SUPFAM" id="SSF81336">
    <property type="entry name" value="F1F0 ATP synthase subunit A"/>
    <property type="match status" value="1"/>
</dbReference>
<dbReference type="HAMAP" id="MF_01393">
    <property type="entry name" value="ATP_synth_a_bact"/>
    <property type="match status" value="1"/>
</dbReference>
<feature type="transmembrane region" description="Helical" evidence="11">
    <location>
        <begin position="269"/>
        <end position="291"/>
    </location>
</feature>
<dbReference type="Proteomes" id="UP000215086">
    <property type="component" value="Chromosome"/>
</dbReference>
<feature type="transmembrane region" description="Helical" evidence="11">
    <location>
        <begin position="224"/>
        <end position="249"/>
    </location>
</feature>
<keyword evidence="14" id="KW-1185">Reference proteome</keyword>
<evidence type="ECO:0000256" key="10">
    <source>
        <dbReference type="ARBA" id="ARBA00023310"/>
    </source>
</evidence>
<sequence>MGMDIAVAGEHVKDATSFHFPFGYHVELPLLDFGTLRLGALDLPVLGHIPAVEIPLRLQLTKFMVLELIVAVLMVLIFVPLAWRLRGGRPPRGRFVTFFDVILCYIRDQVARPAIGKHEADRYLPFLWNLFFFILFCNLMGLLPWAGSPTGTLSVTGALAVLTFAMVVGAGIQEHGLAGYVKSLVPHMELKGVLGIILKLMLWVIEFAGLCIKHAVLAVRLMANMFAGHLVLAVILSFIAAVANFWLILWFGVTIASVAGQIALMMLELFVAFLQAYIFTFLAALFIGMSIHAH</sequence>
<comment type="function">
    <text evidence="11 12">Key component of the proton channel; it plays a direct role in the translocation of protons across the membrane.</text>
</comment>
<keyword evidence="9 11" id="KW-0472">Membrane</keyword>
<dbReference type="Pfam" id="PF00119">
    <property type="entry name" value="ATP-synt_A"/>
    <property type="match status" value="1"/>
</dbReference>
<keyword evidence="8 11" id="KW-0406">Ion transport</keyword>
<dbReference type="InterPro" id="IPR000568">
    <property type="entry name" value="ATP_synth_F0_asu"/>
</dbReference>
<feature type="transmembrane region" description="Helical" evidence="11">
    <location>
        <begin position="126"/>
        <end position="146"/>
    </location>
</feature>
<evidence type="ECO:0000256" key="1">
    <source>
        <dbReference type="ARBA" id="ARBA00004141"/>
    </source>
</evidence>
<accession>A0A286RCQ7</accession>
<dbReference type="CDD" id="cd00310">
    <property type="entry name" value="ATP-synt_Fo_a_6"/>
    <property type="match status" value="1"/>
</dbReference>
<evidence type="ECO:0000256" key="3">
    <source>
        <dbReference type="ARBA" id="ARBA00022448"/>
    </source>
</evidence>
<dbReference type="GO" id="GO:0046933">
    <property type="term" value="F:proton-transporting ATP synthase activity, rotational mechanism"/>
    <property type="evidence" value="ECO:0007669"/>
    <property type="project" value="UniProtKB-UniRule"/>
</dbReference>
<evidence type="ECO:0000256" key="2">
    <source>
        <dbReference type="ARBA" id="ARBA00006810"/>
    </source>
</evidence>
<comment type="similarity">
    <text evidence="2 11 12">Belongs to the ATPase A chain family.</text>
</comment>
<organism evidence="13 14">
    <name type="scientific">Thermogutta terrifontis</name>
    <dbReference type="NCBI Taxonomy" id="1331910"/>
    <lineage>
        <taxon>Bacteria</taxon>
        <taxon>Pseudomonadati</taxon>
        <taxon>Planctomycetota</taxon>
        <taxon>Planctomycetia</taxon>
        <taxon>Pirellulales</taxon>
        <taxon>Thermoguttaceae</taxon>
        <taxon>Thermogutta</taxon>
    </lineage>
</organism>
<dbReference type="PRINTS" id="PR00123">
    <property type="entry name" value="ATPASEA"/>
</dbReference>
<gene>
    <name evidence="11" type="primary">atpB</name>
    <name evidence="13" type="ORF">THTE_1142</name>
</gene>
<proteinExistence type="inferred from homology"/>
<keyword evidence="7 11" id="KW-1133">Transmembrane helix</keyword>
<keyword evidence="5 11" id="KW-0812">Transmembrane</keyword>
<dbReference type="PANTHER" id="PTHR11410:SF0">
    <property type="entry name" value="ATP SYNTHASE SUBUNIT A"/>
    <property type="match status" value="1"/>
</dbReference>
<dbReference type="AlphaFoldDB" id="A0A286RCQ7"/>
<protein>
    <recommendedName>
        <fullName evidence="11 12">ATP synthase subunit a</fullName>
    </recommendedName>
    <alternativeName>
        <fullName evidence="11">ATP synthase F0 sector subunit a</fullName>
    </alternativeName>
    <alternativeName>
        <fullName evidence="11">F-ATPase subunit 6</fullName>
    </alternativeName>
</protein>
<dbReference type="EMBL" id="CP018477">
    <property type="protein sequence ID" value="ASV73744.1"/>
    <property type="molecule type" value="Genomic_DNA"/>
</dbReference>
<reference evidence="13 14" key="1">
    <citation type="journal article" name="Front. Microbiol.">
        <title>Sugar Metabolism of the First Thermophilic Planctomycete Thermogutta terrifontis: Comparative Genomic and Transcriptomic Approaches.</title>
        <authorList>
            <person name="Elcheninov A.G."/>
            <person name="Menzel P."/>
            <person name="Gudbergsdottir S.R."/>
            <person name="Slesarev A.I."/>
            <person name="Kadnikov V.V."/>
            <person name="Krogh A."/>
            <person name="Bonch-Osmolovskaya E.A."/>
            <person name="Peng X."/>
            <person name="Kublanov I.V."/>
        </authorList>
    </citation>
    <scope>NUCLEOTIDE SEQUENCE [LARGE SCALE GENOMIC DNA]</scope>
    <source>
        <strain evidence="13 14">R1</strain>
    </source>
</reference>
<dbReference type="KEGG" id="ttf:THTE_1142"/>
<evidence type="ECO:0000256" key="12">
    <source>
        <dbReference type="RuleBase" id="RU000483"/>
    </source>
</evidence>
<keyword evidence="3 11" id="KW-0813">Transport</keyword>
<evidence type="ECO:0000256" key="6">
    <source>
        <dbReference type="ARBA" id="ARBA00022781"/>
    </source>
</evidence>
<feature type="transmembrane region" description="Helical" evidence="11">
    <location>
        <begin position="63"/>
        <end position="83"/>
    </location>
</feature>
<dbReference type="GO" id="GO:0005886">
    <property type="term" value="C:plasma membrane"/>
    <property type="evidence" value="ECO:0007669"/>
    <property type="project" value="UniProtKB-SubCell"/>
</dbReference>
<keyword evidence="11" id="KW-1003">Cell membrane</keyword>
<evidence type="ECO:0000256" key="11">
    <source>
        <dbReference type="HAMAP-Rule" id="MF_01393"/>
    </source>
</evidence>
<name>A0A286RCQ7_9BACT</name>
<feature type="transmembrane region" description="Helical" evidence="11">
    <location>
        <begin position="153"/>
        <end position="172"/>
    </location>
</feature>
<evidence type="ECO:0000256" key="9">
    <source>
        <dbReference type="ARBA" id="ARBA00023136"/>
    </source>
</evidence>
<evidence type="ECO:0000256" key="8">
    <source>
        <dbReference type="ARBA" id="ARBA00023065"/>
    </source>
</evidence>
<dbReference type="OrthoDB" id="9809130at2"/>
<evidence type="ECO:0000256" key="4">
    <source>
        <dbReference type="ARBA" id="ARBA00022547"/>
    </source>
</evidence>
<dbReference type="PANTHER" id="PTHR11410">
    <property type="entry name" value="ATP SYNTHASE SUBUNIT A"/>
    <property type="match status" value="1"/>
</dbReference>
<feature type="transmembrane region" description="Helical" evidence="11">
    <location>
        <begin position="192"/>
        <end position="212"/>
    </location>
</feature>
<keyword evidence="6 11" id="KW-0375">Hydrogen ion transport</keyword>
<keyword evidence="4 11" id="KW-0138">CF(0)</keyword>
<keyword evidence="10 11" id="KW-0066">ATP synthesis</keyword>
<evidence type="ECO:0000256" key="5">
    <source>
        <dbReference type="ARBA" id="ARBA00022692"/>
    </source>
</evidence>
<dbReference type="InterPro" id="IPR035908">
    <property type="entry name" value="F0_ATP_A_sf"/>
</dbReference>
<dbReference type="RefSeq" id="WP_095414259.1">
    <property type="nucleotide sequence ID" value="NZ_CP018477.1"/>
</dbReference>
<dbReference type="Gene3D" id="1.20.120.220">
    <property type="entry name" value="ATP synthase, F0 complex, subunit A"/>
    <property type="match status" value="1"/>
</dbReference>
<dbReference type="GO" id="GO:0045259">
    <property type="term" value="C:proton-transporting ATP synthase complex"/>
    <property type="evidence" value="ECO:0007669"/>
    <property type="project" value="UniProtKB-KW"/>
</dbReference>